<dbReference type="AlphaFoldDB" id="W5TYD5"/>
<dbReference type="GO" id="GO:0009253">
    <property type="term" value="P:peptidoglycan catabolic process"/>
    <property type="evidence" value="ECO:0007669"/>
    <property type="project" value="InterPro"/>
</dbReference>
<dbReference type="EMBL" id="CP006850">
    <property type="protein sequence ID" value="AHH22256.1"/>
    <property type="molecule type" value="Genomic_DNA"/>
</dbReference>
<dbReference type="Proteomes" id="UP000019150">
    <property type="component" value="Chromosome"/>
</dbReference>
<accession>W5TYD5</accession>
<evidence type="ECO:0000256" key="1">
    <source>
        <dbReference type="ARBA" id="ARBA00010646"/>
    </source>
</evidence>
<dbReference type="HOGENOM" id="CLU_044973_3_1_11"/>
<dbReference type="CDD" id="cd00599">
    <property type="entry name" value="GH25_muramidase"/>
    <property type="match status" value="1"/>
</dbReference>
<dbReference type="SMART" id="SM00641">
    <property type="entry name" value="Glyco_25"/>
    <property type="match status" value="1"/>
</dbReference>
<dbReference type="InterPro" id="IPR017853">
    <property type="entry name" value="GH"/>
</dbReference>
<dbReference type="PROSITE" id="PS51904">
    <property type="entry name" value="GLYCOSYL_HYDROL_F25_2"/>
    <property type="match status" value="1"/>
</dbReference>
<dbReference type="OrthoDB" id="287365at2"/>
<name>W5TYD5_9NOCA</name>
<dbReference type="PATRIC" id="fig|1415166.3.peg.7697"/>
<gene>
    <name evidence="5" type="ORF">NONO_c75010</name>
</gene>
<evidence type="ECO:0000256" key="3">
    <source>
        <dbReference type="ARBA" id="ARBA00023295"/>
    </source>
</evidence>
<dbReference type="InterPro" id="IPR002053">
    <property type="entry name" value="Glyco_hydro_25"/>
</dbReference>
<keyword evidence="4" id="KW-0732">Signal</keyword>
<dbReference type="STRING" id="1415166.NONO_c75010"/>
<dbReference type="GO" id="GO:0016998">
    <property type="term" value="P:cell wall macromolecule catabolic process"/>
    <property type="evidence" value="ECO:0007669"/>
    <property type="project" value="InterPro"/>
</dbReference>
<keyword evidence="2 5" id="KW-0378">Hydrolase</keyword>
<evidence type="ECO:0000313" key="5">
    <source>
        <dbReference type="EMBL" id="AHH22256.1"/>
    </source>
</evidence>
<dbReference type="InterPro" id="IPR018077">
    <property type="entry name" value="Glyco_hydro_fam25_subgr"/>
</dbReference>
<comment type="similarity">
    <text evidence="1">Belongs to the glycosyl hydrolase 25 family.</text>
</comment>
<evidence type="ECO:0000313" key="6">
    <source>
        <dbReference type="Proteomes" id="UP000019150"/>
    </source>
</evidence>
<dbReference type="Pfam" id="PF01183">
    <property type="entry name" value="Glyco_hydro_25"/>
    <property type="match status" value="1"/>
</dbReference>
<evidence type="ECO:0000256" key="4">
    <source>
        <dbReference type="SAM" id="SignalP"/>
    </source>
</evidence>
<dbReference type="KEGG" id="nno:NONO_c75010"/>
<protein>
    <submittedName>
        <fullName evidence="5">Putative glycosyl hydrolase</fullName>
    </submittedName>
</protein>
<dbReference type="SUPFAM" id="SSF51445">
    <property type="entry name" value="(Trans)glycosidases"/>
    <property type="match status" value="1"/>
</dbReference>
<dbReference type="RefSeq" id="WP_025353523.1">
    <property type="nucleotide sequence ID" value="NZ_CP006850.1"/>
</dbReference>
<proteinExistence type="inferred from homology"/>
<evidence type="ECO:0000256" key="2">
    <source>
        <dbReference type="ARBA" id="ARBA00022801"/>
    </source>
</evidence>
<dbReference type="GO" id="GO:0016052">
    <property type="term" value="P:carbohydrate catabolic process"/>
    <property type="evidence" value="ECO:0007669"/>
    <property type="project" value="TreeGrafter"/>
</dbReference>
<keyword evidence="6" id="KW-1185">Reference proteome</keyword>
<organism evidence="5 6">
    <name type="scientific">Nocardia nova SH22a</name>
    <dbReference type="NCBI Taxonomy" id="1415166"/>
    <lineage>
        <taxon>Bacteria</taxon>
        <taxon>Bacillati</taxon>
        <taxon>Actinomycetota</taxon>
        <taxon>Actinomycetes</taxon>
        <taxon>Mycobacteriales</taxon>
        <taxon>Nocardiaceae</taxon>
        <taxon>Nocardia</taxon>
    </lineage>
</organism>
<dbReference type="PANTHER" id="PTHR34135:SF2">
    <property type="entry name" value="LYSOZYME"/>
    <property type="match status" value="1"/>
</dbReference>
<dbReference type="eggNOG" id="COG3757">
    <property type="taxonomic scope" value="Bacteria"/>
</dbReference>
<keyword evidence="3" id="KW-0326">Glycosidase</keyword>
<dbReference type="GO" id="GO:0003796">
    <property type="term" value="F:lysozyme activity"/>
    <property type="evidence" value="ECO:0007669"/>
    <property type="project" value="InterPro"/>
</dbReference>
<sequence length="256" mass="27718">MYRRTVARPKVRRFSAALPLLAVAGIFSATGLAHAAPTGPDVSSWQHVDGRFIDWFAVRASGHNFAMVKATEGLDYMNPYFVPDSLLMRAAGVARGTYHYAHPDLPPEPQAALYAAVVLGQNGPLDLPPVLDMENSGGLPPAALIDWTHRYLSTVQALTGRVPIIYTYPRFWQTAMADSDQFHQYPLWIADYRGNPQPEVPGGWPAWTFWQTTDSANVPGIAGNTDVNVYSGAQGDFAQYANMPFAGSSSGSGGSS</sequence>
<feature type="signal peptide" evidence="4">
    <location>
        <begin position="1"/>
        <end position="35"/>
    </location>
</feature>
<dbReference type="PANTHER" id="PTHR34135">
    <property type="entry name" value="LYSOZYME"/>
    <property type="match status" value="1"/>
</dbReference>
<dbReference type="Gene3D" id="3.20.20.80">
    <property type="entry name" value="Glycosidases"/>
    <property type="match status" value="1"/>
</dbReference>
<reference evidence="5 6" key="1">
    <citation type="journal article" date="2014" name="Appl. Environ. Microbiol.">
        <title>Insights into the Microbial Degradation of Rubber and Gutta-Percha by Analysis of the Complete Genome of Nocardia nova SH22a.</title>
        <authorList>
            <person name="Luo Q."/>
            <person name="Hiessl S."/>
            <person name="Poehlein A."/>
            <person name="Daniel R."/>
            <person name="Steinbuchel A."/>
        </authorList>
    </citation>
    <scope>NUCLEOTIDE SEQUENCE [LARGE SCALE GENOMIC DNA]</scope>
    <source>
        <strain evidence="5">SH22a</strain>
    </source>
</reference>
<feature type="chain" id="PRO_5004871910" evidence="4">
    <location>
        <begin position="36"/>
        <end position="256"/>
    </location>
</feature>